<gene>
    <name evidence="1" type="ORF">Patl1_31973</name>
</gene>
<evidence type="ECO:0000313" key="2">
    <source>
        <dbReference type="Proteomes" id="UP001164250"/>
    </source>
</evidence>
<proteinExistence type="predicted"/>
<keyword evidence="2" id="KW-1185">Reference proteome</keyword>
<name>A0ACC1AMQ9_9ROSI</name>
<accession>A0ACC1AMQ9</accession>
<sequence>MPHVIALLSCNMVSFAAQRPQRSKAKKMKQVRTKEKQSSRNAGFGIEKKEPLWRCVEGCGACCKLDKGPAFPTPEEIFDNPEDVKLYRSLIGPDGWCINYEKNTRKCSVYPERPYFCRVEAGVFESLYGIGKKKFNQAACSCCRDTIKEVYGTHSEELANFNRSIRSCDAT</sequence>
<organism evidence="1 2">
    <name type="scientific">Pistacia atlantica</name>
    <dbReference type="NCBI Taxonomy" id="434234"/>
    <lineage>
        <taxon>Eukaryota</taxon>
        <taxon>Viridiplantae</taxon>
        <taxon>Streptophyta</taxon>
        <taxon>Embryophyta</taxon>
        <taxon>Tracheophyta</taxon>
        <taxon>Spermatophyta</taxon>
        <taxon>Magnoliopsida</taxon>
        <taxon>eudicotyledons</taxon>
        <taxon>Gunneridae</taxon>
        <taxon>Pentapetalae</taxon>
        <taxon>rosids</taxon>
        <taxon>malvids</taxon>
        <taxon>Sapindales</taxon>
        <taxon>Anacardiaceae</taxon>
        <taxon>Pistacia</taxon>
    </lineage>
</organism>
<dbReference type="EMBL" id="CM047905">
    <property type="protein sequence ID" value="KAJ0087933.1"/>
    <property type="molecule type" value="Genomic_DNA"/>
</dbReference>
<comment type="caution">
    <text evidence="1">The sequence shown here is derived from an EMBL/GenBank/DDBJ whole genome shotgun (WGS) entry which is preliminary data.</text>
</comment>
<dbReference type="Proteomes" id="UP001164250">
    <property type="component" value="Chromosome 9"/>
</dbReference>
<protein>
    <submittedName>
        <fullName evidence="1">Uncharacterized protein</fullName>
    </submittedName>
</protein>
<evidence type="ECO:0000313" key="1">
    <source>
        <dbReference type="EMBL" id="KAJ0087933.1"/>
    </source>
</evidence>
<reference evidence="2" key="1">
    <citation type="journal article" date="2023" name="G3 (Bethesda)">
        <title>Genome assembly and association tests identify interacting loci associated with vigor, precocity, and sex in interspecific pistachio rootstocks.</title>
        <authorList>
            <person name="Palmer W."/>
            <person name="Jacygrad E."/>
            <person name="Sagayaradj S."/>
            <person name="Cavanaugh K."/>
            <person name="Han R."/>
            <person name="Bertier L."/>
            <person name="Beede B."/>
            <person name="Kafkas S."/>
            <person name="Golino D."/>
            <person name="Preece J."/>
            <person name="Michelmore R."/>
        </authorList>
    </citation>
    <scope>NUCLEOTIDE SEQUENCE [LARGE SCALE GENOMIC DNA]</scope>
</reference>